<evidence type="ECO:0000259" key="4">
    <source>
        <dbReference type="Pfam" id="PF00589"/>
    </source>
</evidence>
<reference evidence="5 6" key="1">
    <citation type="journal article" date="2021" name="Elife">
        <title>Chloroplast acquisition without the gene transfer in kleptoplastic sea slugs, Plakobranchus ocellatus.</title>
        <authorList>
            <person name="Maeda T."/>
            <person name="Takahashi S."/>
            <person name="Yoshida T."/>
            <person name="Shimamura S."/>
            <person name="Takaki Y."/>
            <person name="Nagai Y."/>
            <person name="Toyoda A."/>
            <person name="Suzuki Y."/>
            <person name="Arimoto A."/>
            <person name="Ishii H."/>
            <person name="Satoh N."/>
            <person name="Nishiyama T."/>
            <person name="Hasebe M."/>
            <person name="Maruyama T."/>
            <person name="Minagawa J."/>
            <person name="Obokata J."/>
            <person name="Shigenobu S."/>
        </authorList>
    </citation>
    <scope>NUCLEOTIDE SEQUENCE [LARGE SCALE GENOMIC DNA]</scope>
</reference>
<dbReference type="AlphaFoldDB" id="A0AAV4BWJ2"/>
<feature type="chain" id="PRO_5043360366" evidence="3">
    <location>
        <begin position="26"/>
        <end position="259"/>
    </location>
</feature>
<evidence type="ECO:0000256" key="2">
    <source>
        <dbReference type="SAM" id="MobiDB-lite"/>
    </source>
</evidence>
<keyword evidence="6" id="KW-1185">Reference proteome</keyword>
<evidence type="ECO:0000256" key="3">
    <source>
        <dbReference type="SAM" id="SignalP"/>
    </source>
</evidence>
<name>A0AAV4BWJ2_9GAST</name>
<dbReference type="InterPro" id="IPR013762">
    <property type="entry name" value="Integrase-like_cat_sf"/>
</dbReference>
<feature type="domain" description="Tyr recombinase" evidence="4">
    <location>
        <begin position="12"/>
        <end position="175"/>
    </location>
</feature>
<dbReference type="GO" id="GO:0003677">
    <property type="term" value="F:DNA binding"/>
    <property type="evidence" value="ECO:0007669"/>
    <property type="project" value="InterPro"/>
</dbReference>
<feature type="signal peptide" evidence="3">
    <location>
        <begin position="1"/>
        <end position="25"/>
    </location>
</feature>
<dbReference type="GO" id="GO:0006310">
    <property type="term" value="P:DNA recombination"/>
    <property type="evidence" value="ECO:0007669"/>
    <property type="project" value="UniProtKB-KW"/>
</dbReference>
<dbReference type="PANTHER" id="PTHR35617:SF3">
    <property type="entry name" value="CORE-BINDING (CB) DOMAIN-CONTAINING PROTEIN"/>
    <property type="match status" value="1"/>
</dbReference>
<dbReference type="EMBL" id="BLXT01005511">
    <property type="protein sequence ID" value="GFO23697.1"/>
    <property type="molecule type" value="Genomic_DNA"/>
</dbReference>
<dbReference type="PANTHER" id="PTHR35617">
    <property type="entry name" value="PHAGE_INTEGRASE DOMAIN-CONTAINING PROTEIN"/>
    <property type="match status" value="1"/>
</dbReference>
<feature type="region of interest" description="Disordered" evidence="2">
    <location>
        <begin position="221"/>
        <end position="259"/>
    </location>
</feature>
<organism evidence="5 6">
    <name type="scientific">Plakobranchus ocellatus</name>
    <dbReference type="NCBI Taxonomy" id="259542"/>
    <lineage>
        <taxon>Eukaryota</taxon>
        <taxon>Metazoa</taxon>
        <taxon>Spiralia</taxon>
        <taxon>Lophotrochozoa</taxon>
        <taxon>Mollusca</taxon>
        <taxon>Gastropoda</taxon>
        <taxon>Heterobranchia</taxon>
        <taxon>Euthyneura</taxon>
        <taxon>Panpulmonata</taxon>
        <taxon>Sacoglossa</taxon>
        <taxon>Placobranchoidea</taxon>
        <taxon>Plakobranchidae</taxon>
        <taxon>Plakobranchus</taxon>
    </lineage>
</organism>
<keyword evidence="3" id="KW-0732">Signal</keyword>
<evidence type="ECO:0000256" key="1">
    <source>
        <dbReference type="ARBA" id="ARBA00023172"/>
    </source>
</evidence>
<evidence type="ECO:0000313" key="5">
    <source>
        <dbReference type="EMBL" id="GFO23697.1"/>
    </source>
</evidence>
<comment type="caution">
    <text evidence="5">The sequence shown here is derived from an EMBL/GenBank/DDBJ whole genome shotgun (WGS) entry which is preliminary data.</text>
</comment>
<sequence length="259" mass="29047">MGTNAELSVRMLTLKLAMLIALTTGQRVQTIASISVNSVFFNDKGVTIKLDSLLKTTSPHNKNVKLDLPSYPEENVCVVHCMREYLRRTDKNRQSTNLFVSFISPYKAVTSMTISRWLKLVKLVLSKAGIDTIVFSAHSTRAAAASSAAVKLDIANVMASVGWKSSQTFHKFYYKPRVIMQDLQWCLPDSVFQDLDTIEDETRTGEIERCGELPFSIRQEASNSKSKTVTDNKHKKHKLVIGDSDEEGDCDSEDTIELY</sequence>
<keyword evidence="1" id="KW-0233">DNA recombination</keyword>
<gene>
    <name evidence="5" type="ORF">PoB_005020200</name>
</gene>
<dbReference type="Pfam" id="PF00589">
    <property type="entry name" value="Phage_integrase"/>
    <property type="match status" value="1"/>
</dbReference>
<protein>
    <submittedName>
        <fullName evidence="5">Tyrosine recombinase xerc</fullName>
    </submittedName>
</protein>
<dbReference type="Proteomes" id="UP000735302">
    <property type="component" value="Unassembled WGS sequence"/>
</dbReference>
<accession>A0AAV4BWJ2</accession>
<dbReference type="SUPFAM" id="SSF56349">
    <property type="entry name" value="DNA breaking-rejoining enzymes"/>
    <property type="match status" value="1"/>
</dbReference>
<dbReference type="Gene3D" id="1.10.443.10">
    <property type="entry name" value="Intergrase catalytic core"/>
    <property type="match status" value="1"/>
</dbReference>
<dbReference type="InterPro" id="IPR002104">
    <property type="entry name" value="Integrase_catalytic"/>
</dbReference>
<dbReference type="GO" id="GO:0015074">
    <property type="term" value="P:DNA integration"/>
    <property type="evidence" value="ECO:0007669"/>
    <property type="project" value="InterPro"/>
</dbReference>
<evidence type="ECO:0000313" key="6">
    <source>
        <dbReference type="Proteomes" id="UP000735302"/>
    </source>
</evidence>
<dbReference type="InterPro" id="IPR011010">
    <property type="entry name" value="DNA_brk_join_enz"/>
</dbReference>
<proteinExistence type="predicted"/>
<feature type="compositionally biased region" description="Acidic residues" evidence="2">
    <location>
        <begin position="243"/>
        <end position="259"/>
    </location>
</feature>